<evidence type="ECO:0000313" key="3">
    <source>
        <dbReference type="EMBL" id="ATW29014.1"/>
    </source>
</evidence>
<dbReference type="EMBL" id="CP017606">
    <property type="protein sequence ID" value="ATW29014.1"/>
    <property type="molecule type" value="Genomic_DNA"/>
</dbReference>
<dbReference type="RefSeq" id="WP_100102841.1">
    <property type="nucleotide sequence ID" value="NZ_CAWNMT010000001.1"/>
</dbReference>
<dbReference type="Proteomes" id="UP000230008">
    <property type="component" value="Chromosome"/>
</dbReference>
<accession>A0A2D3SZY8</accession>
<evidence type="ECO:0000313" key="4">
    <source>
        <dbReference type="Proteomes" id="UP000230008"/>
    </source>
</evidence>
<keyword evidence="1" id="KW-1133">Transmembrane helix</keyword>
<gene>
    <name evidence="3" type="ORF">BJP41_00165</name>
</gene>
<feature type="domain" description="Prepilin peptidase dependent protein C-like C-terminal" evidence="2">
    <location>
        <begin position="40"/>
        <end position="121"/>
    </location>
</feature>
<dbReference type="AlphaFoldDB" id="A0A2D3SZY8"/>
<dbReference type="Pfam" id="PF12528">
    <property type="entry name" value="T2SSppdC"/>
    <property type="match status" value="1"/>
</dbReference>
<keyword evidence="1" id="KW-0472">Membrane</keyword>
<name>A0A2D3SZY8_9ENTR</name>
<reference evidence="4" key="1">
    <citation type="submission" date="2016-10" db="EMBL/GenBank/DDBJ databases">
        <authorList>
            <person name="Chevignon G."/>
        </authorList>
    </citation>
    <scope>NUCLEOTIDE SEQUENCE [LARGE SCALE GENOMIC DNA]</scope>
    <source>
        <strain evidence="4">A2C</strain>
    </source>
</reference>
<organism evidence="3 4">
    <name type="scientific">Candidatus Williamhamiltonella defendens</name>
    <dbReference type="NCBI Taxonomy" id="138072"/>
    <lineage>
        <taxon>Bacteria</taxon>
        <taxon>Pseudomonadati</taxon>
        <taxon>Pseudomonadota</taxon>
        <taxon>Gammaproteobacteria</taxon>
        <taxon>Enterobacterales</taxon>
        <taxon>Enterobacteriaceae</taxon>
        <taxon>aphid secondary symbionts</taxon>
        <taxon>Candidatus Williamhamiltonella</taxon>
    </lineage>
</organism>
<feature type="transmembrane region" description="Helical" evidence="1">
    <location>
        <begin position="20"/>
        <end position="40"/>
    </location>
</feature>
<reference evidence="4" key="2">
    <citation type="submission" date="2017-11" db="EMBL/GenBank/DDBJ databases">
        <title>PacBio sequencing of new strain of the secondary endosymbiont Candidatus Hamiltonella defensa.</title>
        <authorList>
            <person name="Strand M.R."/>
            <person name="Oliver K."/>
        </authorList>
    </citation>
    <scope>NUCLEOTIDE SEQUENCE [LARGE SCALE GENOMIC DNA]</scope>
    <source>
        <strain evidence="4">A2C</strain>
    </source>
</reference>
<evidence type="ECO:0000259" key="2">
    <source>
        <dbReference type="Pfam" id="PF12528"/>
    </source>
</evidence>
<protein>
    <recommendedName>
        <fullName evidence="2">Prepilin peptidase dependent protein C-like C-terminal domain-containing protein</fullName>
    </recommendedName>
</protein>
<dbReference type="InterPro" id="IPR022204">
    <property type="entry name" value="PpdC-like_C"/>
</dbReference>
<proteinExistence type="predicted"/>
<keyword evidence="1" id="KW-0812">Transmembrane</keyword>
<evidence type="ECO:0000256" key="1">
    <source>
        <dbReference type="SAM" id="Phobius"/>
    </source>
</evidence>
<sequence>MKKNKKLQFNLLTSQKGFSVFEALIAALLFSISALGLLEYQQKLLQGFQRQWQMRQASALIQQNIEIFSETHHPVFSKLTNPTSGWKLEKIPIRVNANCINFHVEATSPQNQKFSLNRWFCE</sequence>